<dbReference type="EMBL" id="LNTA01000017">
    <property type="protein sequence ID" value="KWV16917.1"/>
    <property type="molecule type" value="Genomic_DNA"/>
</dbReference>
<evidence type="ECO:0000313" key="2">
    <source>
        <dbReference type="Proteomes" id="UP000055854"/>
    </source>
</evidence>
<protein>
    <submittedName>
        <fullName evidence="1">Uncharacterized protein</fullName>
    </submittedName>
</protein>
<dbReference type="OrthoDB" id="8663915at2"/>
<organism evidence="1 2">
    <name type="scientific">Xanthomonas campestris pv. translucens</name>
    <dbReference type="NCBI Taxonomy" id="343"/>
    <lineage>
        <taxon>Bacteria</taxon>
        <taxon>Pseudomonadati</taxon>
        <taxon>Pseudomonadota</taxon>
        <taxon>Gammaproteobacteria</taxon>
        <taxon>Lysobacterales</taxon>
        <taxon>Lysobacteraceae</taxon>
        <taxon>Xanthomonas</taxon>
        <taxon>Xanthomonas translucens group</taxon>
    </lineage>
</organism>
<dbReference type="Proteomes" id="UP000055854">
    <property type="component" value="Unassembled WGS sequence"/>
</dbReference>
<dbReference type="AlphaFoldDB" id="A0A109HR40"/>
<accession>A0A109HR40</accession>
<sequence>MSNDNKLAVATEAPPYPVSVLYLIYGIDGDGALSYEIDNGAVASFWHGQHFDLGGKHYYTGFAYATPNKYGNDEAETFPDPGEGVSISQATFLLTSPGSERPWMLFHAQQYVGTFGAYERADALDVTRKPQQHVLDNGHLLLALPTSSFRNGVTSAGFALFTFDPNKNDLGGYEGWVYRGTVAAGEDNEASSDEEGVVPHVSNVGTLRFQPVPGEPVPAVQVALSGTAIAGPGRARMLDASDAVRYAYDQASGQYLPKNGG</sequence>
<name>A0A109HR40_XANCT</name>
<reference evidence="1 2" key="1">
    <citation type="submission" date="2015-11" db="EMBL/GenBank/DDBJ databases">
        <title>Long Read and Single Molecule DNA Sequencing Simplifies Genome Assembly and TAL Effector Gene Analysis of Xanthomonas translucens.</title>
        <authorList>
            <person name="Peng Z."/>
            <person name="Hu Y."/>
            <person name="Xie J."/>
            <person name="Potnis N."/>
            <person name="Akhunova A."/>
            <person name="Jones J."/>
            <person name="Liu Z."/>
            <person name="White F."/>
            <person name="Liu S."/>
        </authorList>
    </citation>
    <scope>NUCLEOTIDE SEQUENCE [LARGE SCALE GENOMIC DNA]</scope>
    <source>
        <strain evidence="1 2">B1</strain>
    </source>
</reference>
<comment type="caution">
    <text evidence="1">The sequence shown here is derived from an EMBL/GenBank/DDBJ whole genome shotgun (WGS) entry which is preliminary data.</text>
</comment>
<proteinExistence type="predicted"/>
<gene>
    <name evidence="1" type="ORF">ATB53_08695</name>
</gene>
<dbReference type="RefSeq" id="WP_060747679.1">
    <property type="nucleotide sequence ID" value="NZ_LNTA01000017.1"/>
</dbReference>
<evidence type="ECO:0000313" key="1">
    <source>
        <dbReference type="EMBL" id="KWV16917.1"/>
    </source>
</evidence>